<keyword evidence="2" id="KW-1133">Transmembrane helix</keyword>
<evidence type="ECO:0000256" key="2">
    <source>
        <dbReference type="SAM" id="Phobius"/>
    </source>
</evidence>
<keyword evidence="2" id="KW-0472">Membrane</keyword>
<evidence type="ECO:0000313" key="4">
    <source>
        <dbReference type="Proteomes" id="UP000799302"/>
    </source>
</evidence>
<dbReference type="AlphaFoldDB" id="A0A6A6U8E6"/>
<feature type="compositionally biased region" description="Basic and acidic residues" evidence="1">
    <location>
        <begin position="26"/>
        <end position="42"/>
    </location>
</feature>
<protein>
    <submittedName>
        <fullName evidence="3">PLAC8-domain-containing protein</fullName>
    </submittedName>
</protein>
<accession>A0A6A6U8E6</accession>
<evidence type="ECO:0000313" key="3">
    <source>
        <dbReference type="EMBL" id="KAF2668240.1"/>
    </source>
</evidence>
<feature type="region of interest" description="Disordered" evidence="1">
    <location>
        <begin position="1"/>
        <end position="76"/>
    </location>
</feature>
<feature type="transmembrane region" description="Helical" evidence="2">
    <location>
        <begin position="162"/>
        <end position="185"/>
    </location>
</feature>
<dbReference type="NCBIfam" id="TIGR01571">
    <property type="entry name" value="A_thal_Cys_rich"/>
    <property type="match status" value="1"/>
</dbReference>
<feature type="compositionally biased region" description="Pro residues" evidence="1">
    <location>
        <begin position="8"/>
        <end position="22"/>
    </location>
</feature>
<proteinExistence type="predicted"/>
<dbReference type="InterPro" id="IPR006461">
    <property type="entry name" value="PLAC_motif_containing"/>
</dbReference>
<reference evidence="3" key="1">
    <citation type="journal article" date="2020" name="Stud. Mycol.">
        <title>101 Dothideomycetes genomes: a test case for predicting lifestyles and emergence of pathogens.</title>
        <authorList>
            <person name="Haridas S."/>
            <person name="Albert R."/>
            <person name="Binder M."/>
            <person name="Bloem J."/>
            <person name="Labutti K."/>
            <person name="Salamov A."/>
            <person name="Andreopoulos B."/>
            <person name="Baker S."/>
            <person name="Barry K."/>
            <person name="Bills G."/>
            <person name="Bluhm B."/>
            <person name="Cannon C."/>
            <person name="Castanera R."/>
            <person name="Culley D."/>
            <person name="Daum C."/>
            <person name="Ezra D."/>
            <person name="Gonzalez J."/>
            <person name="Henrissat B."/>
            <person name="Kuo A."/>
            <person name="Liang C."/>
            <person name="Lipzen A."/>
            <person name="Lutzoni F."/>
            <person name="Magnuson J."/>
            <person name="Mondo S."/>
            <person name="Nolan M."/>
            <person name="Ohm R."/>
            <person name="Pangilinan J."/>
            <person name="Park H.-J."/>
            <person name="Ramirez L."/>
            <person name="Alfaro M."/>
            <person name="Sun H."/>
            <person name="Tritt A."/>
            <person name="Yoshinaga Y."/>
            <person name="Zwiers L.-H."/>
            <person name="Turgeon B."/>
            <person name="Goodwin S."/>
            <person name="Spatafora J."/>
            <person name="Crous P."/>
            <person name="Grigoriev I."/>
        </authorList>
    </citation>
    <scope>NUCLEOTIDE SEQUENCE</scope>
    <source>
        <strain evidence="3">CBS 115976</strain>
    </source>
</reference>
<dbReference type="Pfam" id="PF04749">
    <property type="entry name" value="PLAC8"/>
    <property type="match status" value="1"/>
</dbReference>
<keyword evidence="2" id="KW-0812">Transmembrane</keyword>
<keyword evidence="4" id="KW-1185">Reference proteome</keyword>
<dbReference type="PANTHER" id="PTHR15907">
    <property type="entry name" value="DUF614 FAMILY PROTEIN-RELATED"/>
    <property type="match status" value="1"/>
</dbReference>
<dbReference type="OrthoDB" id="3923062at2759"/>
<organism evidence="3 4">
    <name type="scientific">Microthyrium microscopicum</name>
    <dbReference type="NCBI Taxonomy" id="703497"/>
    <lineage>
        <taxon>Eukaryota</taxon>
        <taxon>Fungi</taxon>
        <taxon>Dikarya</taxon>
        <taxon>Ascomycota</taxon>
        <taxon>Pezizomycotina</taxon>
        <taxon>Dothideomycetes</taxon>
        <taxon>Dothideomycetes incertae sedis</taxon>
        <taxon>Microthyriales</taxon>
        <taxon>Microthyriaceae</taxon>
        <taxon>Microthyrium</taxon>
    </lineage>
</organism>
<sequence>MADAPEVVPGPIPDELPTPQPSPFTRLHEKSPVSQEHTETPKPAEATDTEKIVSDISSADNGYSEKSPLEVARDTSQHKIVVAAPVDGCRPIHDEENPLDTPENTKFKLPRSSEEEWMTHFWDFCKPMNLCFEAFTCPCILAGRTYNRINSPNDPHQTSSNVYCWSCAGLSLLFLGGAPAWWFLLNSTRKEIRYRYHIKDSGWNDCWKPLICPCCVLIQEEKEVIARENLLKEKDQPPLRADNMLYRPQES</sequence>
<evidence type="ECO:0000256" key="1">
    <source>
        <dbReference type="SAM" id="MobiDB-lite"/>
    </source>
</evidence>
<dbReference type="Proteomes" id="UP000799302">
    <property type="component" value="Unassembled WGS sequence"/>
</dbReference>
<feature type="compositionally biased region" description="Basic and acidic residues" evidence="1">
    <location>
        <begin position="67"/>
        <end position="76"/>
    </location>
</feature>
<gene>
    <name evidence="3" type="ORF">BT63DRAFT_455876</name>
</gene>
<name>A0A6A6U8E6_9PEZI</name>
<dbReference type="EMBL" id="MU004236">
    <property type="protein sequence ID" value="KAF2668240.1"/>
    <property type="molecule type" value="Genomic_DNA"/>
</dbReference>